<reference evidence="1" key="1">
    <citation type="submission" date="2014-11" db="EMBL/GenBank/DDBJ databases">
        <authorList>
            <person name="Amaro Gonzalez C."/>
        </authorList>
    </citation>
    <scope>NUCLEOTIDE SEQUENCE</scope>
</reference>
<name>A0A0E9WLJ8_ANGAN</name>
<dbReference type="EMBL" id="GBXM01017323">
    <property type="protein sequence ID" value="JAH91254.1"/>
    <property type="molecule type" value="Transcribed_RNA"/>
</dbReference>
<protein>
    <submittedName>
        <fullName evidence="1">Uncharacterized protein</fullName>
    </submittedName>
</protein>
<dbReference type="AlphaFoldDB" id="A0A0E9WLJ8"/>
<evidence type="ECO:0000313" key="1">
    <source>
        <dbReference type="EMBL" id="JAH91254.1"/>
    </source>
</evidence>
<proteinExistence type="predicted"/>
<accession>A0A0E9WLJ8</accession>
<sequence>MHHKLNILKRHTTFISSAQYLQAEPSLSFTIHNFLMGLFHPYLHVPV</sequence>
<reference evidence="1" key="2">
    <citation type="journal article" date="2015" name="Fish Shellfish Immunol.">
        <title>Early steps in the European eel (Anguilla anguilla)-Vibrio vulnificus interaction in the gills: Role of the RtxA13 toxin.</title>
        <authorList>
            <person name="Callol A."/>
            <person name="Pajuelo D."/>
            <person name="Ebbesson L."/>
            <person name="Teles M."/>
            <person name="MacKenzie S."/>
            <person name="Amaro C."/>
        </authorList>
    </citation>
    <scope>NUCLEOTIDE SEQUENCE</scope>
</reference>
<organism evidence="1">
    <name type="scientific">Anguilla anguilla</name>
    <name type="common">European freshwater eel</name>
    <name type="synonym">Muraena anguilla</name>
    <dbReference type="NCBI Taxonomy" id="7936"/>
    <lineage>
        <taxon>Eukaryota</taxon>
        <taxon>Metazoa</taxon>
        <taxon>Chordata</taxon>
        <taxon>Craniata</taxon>
        <taxon>Vertebrata</taxon>
        <taxon>Euteleostomi</taxon>
        <taxon>Actinopterygii</taxon>
        <taxon>Neopterygii</taxon>
        <taxon>Teleostei</taxon>
        <taxon>Anguilliformes</taxon>
        <taxon>Anguillidae</taxon>
        <taxon>Anguilla</taxon>
    </lineage>
</organism>